<dbReference type="PANTHER" id="PTHR46558">
    <property type="entry name" value="TRACRIPTIONAL REGULATORY PROTEIN-RELATED-RELATED"/>
    <property type="match status" value="1"/>
</dbReference>
<protein>
    <submittedName>
        <fullName evidence="3">Transcriptional regulator with XRE-family HTH domain</fullName>
    </submittedName>
</protein>
<feature type="domain" description="HTH cro/C1-type" evidence="2">
    <location>
        <begin position="10"/>
        <end position="64"/>
    </location>
</feature>
<evidence type="ECO:0000259" key="2">
    <source>
        <dbReference type="PROSITE" id="PS50943"/>
    </source>
</evidence>
<sequence>MDSNILGKRLKLLRTEAGLTQEEFGKKYALKKSTISQYESGFSRPDDELKKQIAIDYNVSIDWLLGLIDSRKSNINESSEELLKDKRTTVALHNGNGIDDELPEEAKKEIENFIEFVKNKYGKK</sequence>
<dbReference type="PROSITE" id="PS50943">
    <property type="entry name" value="HTH_CROC1"/>
    <property type="match status" value="1"/>
</dbReference>
<dbReference type="SMART" id="SM00530">
    <property type="entry name" value="HTH_XRE"/>
    <property type="match status" value="1"/>
</dbReference>
<evidence type="ECO:0000256" key="1">
    <source>
        <dbReference type="ARBA" id="ARBA00023125"/>
    </source>
</evidence>
<dbReference type="PANTHER" id="PTHR46558:SF11">
    <property type="entry name" value="HTH-TYPE TRANSCRIPTIONAL REGULATOR XRE"/>
    <property type="match status" value="1"/>
</dbReference>
<proteinExistence type="predicted"/>
<evidence type="ECO:0000313" key="4">
    <source>
        <dbReference type="Proteomes" id="UP001228504"/>
    </source>
</evidence>
<dbReference type="RefSeq" id="WP_307484230.1">
    <property type="nucleotide sequence ID" value="NZ_JAUSUF010000002.1"/>
</dbReference>
<dbReference type="CDD" id="cd00093">
    <property type="entry name" value="HTH_XRE"/>
    <property type="match status" value="1"/>
</dbReference>
<keyword evidence="4" id="KW-1185">Reference proteome</keyword>
<reference evidence="3 4" key="1">
    <citation type="submission" date="2023-07" db="EMBL/GenBank/DDBJ databases">
        <title>Genomic Encyclopedia of Type Strains, Phase IV (KMG-IV): sequencing the most valuable type-strain genomes for metagenomic binning, comparative biology and taxonomic classification.</title>
        <authorList>
            <person name="Goeker M."/>
        </authorList>
    </citation>
    <scope>NUCLEOTIDE SEQUENCE [LARGE SCALE GENOMIC DNA]</scope>
    <source>
        <strain evidence="3 4">DSM 20694</strain>
    </source>
</reference>
<comment type="caution">
    <text evidence="3">The sequence shown here is derived from an EMBL/GenBank/DDBJ whole genome shotgun (WGS) entry which is preliminary data.</text>
</comment>
<dbReference type="EMBL" id="JAUSUF010000002">
    <property type="protein sequence ID" value="MDQ0149157.1"/>
    <property type="molecule type" value="Genomic_DNA"/>
</dbReference>
<name>A0ABT9US70_9FIRM</name>
<dbReference type="InterPro" id="IPR010982">
    <property type="entry name" value="Lambda_DNA-bd_dom_sf"/>
</dbReference>
<accession>A0ABT9US70</accession>
<organism evidence="3 4">
    <name type="scientific">Eubacterium multiforme</name>
    <dbReference type="NCBI Taxonomy" id="83339"/>
    <lineage>
        <taxon>Bacteria</taxon>
        <taxon>Bacillati</taxon>
        <taxon>Bacillota</taxon>
        <taxon>Clostridia</taxon>
        <taxon>Eubacteriales</taxon>
        <taxon>Eubacteriaceae</taxon>
        <taxon>Eubacterium</taxon>
    </lineage>
</organism>
<dbReference type="Gene3D" id="1.10.260.40">
    <property type="entry name" value="lambda repressor-like DNA-binding domains"/>
    <property type="match status" value="1"/>
</dbReference>
<dbReference type="Pfam" id="PF01381">
    <property type="entry name" value="HTH_3"/>
    <property type="match status" value="1"/>
</dbReference>
<dbReference type="InterPro" id="IPR001387">
    <property type="entry name" value="Cro/C1-type_HTH"/>
</dbReference>
<evidence type="ECO:0000313" key="3">
    <source>
        <dbReference type="EMBL" id="MDQ0149157.1"/>
    </source>
</evidence>
<keyword evidence="1" id="KW-0238">DNA-binding</keyword>
<dbReference type="Proteomes" id="UP001228504">
    <property type="component" value="Unassembled WGS sequence"/>
</dbReference>
<dbReference type="SUPFAM" id="SSF47413">
    <property type="entry name" value="lambda repressor-like DNA-binding domains"/>
    <property type="match status" value="1"/>
</dbReference>
<gene>
    <name evidence="3" type="ORF">J2S18_001087</name>
</gene>